<dbReference type="AlphaFoldDB" id="A0A0D9VSW2"/>
<accession>A0A0D9VSW2</accession>
<name>A0A0D9VSW2_9ORYZ</name>
<evidence type="ECO:0000313" key="1">
    <source>
        <dbReference type="EnsemblPlants" id="LPERR03G11980.1"/>
    </source>
</evidence>
<organism evidence="1 2">
    <name type="scientific">Leersia perrieri</name>
    <dbReference type="NCBI Taxonomy" id="77586"/>
    <lineage>
        <taxon>Eukaryota</taxon>
        <taxon>Viridiplantae</taxon>
        <taxon>Streptophyta</taxon>
        <taxon>Embryophyta</taxon>
        <taxon>Tracheophyta</taxon>
        <taxon>Spermatophyta</taxon>
        <taxon>Magnoliopsida</taxon>
        <taxon>Liliopsida</taxon>
        <taxon>Poales</taxon>
        <taxon>Poaceae</taxon>
        <taxon>BOP clade</taxon>
        <taxon>Oryzoideae</taxon>
        <taxon>Oryzeae</taxon>
        <taxon>Oryzinae</taxon>
        <taxon>Leersia</taxon>
    </lineage>
</organism>
<dbReference type="Gramene" id="LPERR03G11980.1">
    <property type="protein sequence ID" value="LPERR03G11980.1"/>
    <property type="gene ID" value="LPERR03G11980"/>
</dbReference>
<sequence>MPPAMAPARASTAAGLHPFPCVGTLVPILSTPPALWTAPFLSAASLEPSSPPMAGRTRPSRQCQPPAMALSSVSAATIPSIPLPPSRISCDRRSSCCRSACRATAAIYDMSLLHLRIS</sequence>
<reference evidence="2" key="2">
    <citation type="submission" date="2013-12" db="EMBL/GenBank/DDBJ databases">
        <authorList>
            <person name="Yu Y."/>
            <person name="Lee S."/>
            <person name="de Baynast K."/>
            <person name="Wissotski M."/>
            <person name="Liu L."/>
            <person name="Talag J."/>
            <person name="Goicoechea J."/>
            <person name="Angelova A."/>
            <person name="Jetty R."/>
            <person name="Kudrna D."/>
            <person name="Golser W."/>
            <person name="Rivera L."/>
            <person name="Zhang J."/>
            <person name="Wing R."/>
        </authorList>
    </citation>
    <scope>NUCLEOTIDE SEQUENCE</scope>
</reference>
<reference evidence="1" key="3">
    <citation type="submission" date="2015-04" db="UniProtKB">
        <authorList>
            <consortium name="EnsemblPlants"/>
        </authorList>
    </citation>
    <scope>IDENTIFICATION</scope>
</reference>
<dbReference type="Proteomes" id="UP000032180">
    <property type="component" value="Chromosome 3"/>
</dbReference>
<keyword evidence="2" id="KW-1185">Reference proteome</keyword>
<evidence type="ECO:0000313" key="2">
    <source>
        <dbReference type="Proteomes" id="UP000032180"/>
    </source>
</evidence>
<dbReference type="HOGENOM" id="CLU_2076503_0_0_1"/>
<reference evidence="1 2" key="1">
    <citation type="submission" date="2012-08" db="EMBL/GenBank/DDBJ databases">
        <title>Oryza genome evolution.</title>
        <authorList>
            <person name="Wing R.A."/>
        </authorList>
    </citation>
    <scope>NUCLEOTIDE SEQUENCE</scope>
</reference>
<protein>
    <submittedName>
        <fullName evidence="1">Uncharacterized protein</fullName>
    </submittedName>
</protein>
<proteinExistence type="predicted"/>
<dbReference type="EnsemblPlants" id="LPERR03G11980.1">
    <property type="protein sequence ID" value="LPERR03G11980.1"/>
    <property type="gene ID" value="LPERR03G11980"/>
</dbReference>